<comment type="caution">
    <text evidence="3">The sequence shown here is derived from an EMBL/GenBank/DDBJ whole genome shotgun (WGS) entry which is preliminary data.</text>
</comment>
<proteinExistence type="predicted"/>
<gene>
    <name evidence="3" type="ORF">TGAMA5MH_10094</name>
</gene>
<name>A0A2K0SXI9_9HYPO</name>
<evidence type="ECO:0000256" key="2">
    <source>
        <dbReference type="SAM" id="Phobius"/>
    </source>
</evidence>
<dbReference type="EMBL" id="MTYH01000115">
    <property type="protein sequence ID" value="PNP37995.1"/>
    <property type="molecule type" value="Genomic_DNA"/>
</dbReference>
<accession>A0A2K0SXI9</accession>
<evidence type="ECO:0000313" key="4">
    <source>
        <dbReference type="Proteomes" id="UP000236546"/>
    </source>
</evidence>
<dbReference type="Proteomes" id="UP000236546">
    <property type="component" value="Unassembled WGS sequence"/>
</dbReference>
<keyword evidence="2" id="KW-0472">Membrane</keyword>
<dbReference type="AlphaFoldDB" id="A0A2K0SXI9"/>
<reference evidence="3 4" key="1">
    <citation type="submission" date="2017-02" db="EMBL/GenBank/DDBJ databases">
        <title>Genomes of Trichoderma spp. with biocontrol activity.</title>
        <authorList>
            <person name="Gardiner D."/>
            <person name="Kazan K."/>
            <person name="Vos C."/>
            <person name="Harvey P."/>
        </authorList>
    </citation>
    <scope>NUCLEOTIDE SEQUENCE [LARGE SCALE GENOMIC DNA]</scope>
    <source>
        <strain evidence="3 4">A5MH</strain>
    </source>
</reference>
<protein>
    <submittedName>
        <fullName evidence="3">Uncharacterized protein</fullName>
    </submittedName>
</protein>
<sequence>MRRRLSALAVPLIVGFIVATALFMSRDRLVRPLFRHAAGDRRPPKPVTDGKYSALGNSC</sequence>
<evidence type="ECO:0000256" key="1">
    <source>
        <dbReference type="SAM" id="MobiDB-lite"/>
    </source>
</evidence>
<feature type="transmembrane region" description="Helical" evidence="2">
    <location>
        <begin position="6"/>
        <end position="25"/>
    </location>
</feature>
<keyword evidence="2" id="KW-0812">Transmembrane</keyword>
<feature type="region of interest" description="Disordered" evidence="1">
    <location>
        <begin position="38"/>
        <end position="59"/>
    </location>
</feature>
<keyword evidence="2" id="KW-1133">Transmembrane helix</keyword>
<evidence type="ECO:0000313" key="3">
    <source>
        <dbReference type="EMBL" id="PNP37995.1"/>
    </source>
</evidence>
<organism evidence="3 4">
    <name type="scientific">Trichoderma gamsii</name>
    <dbReference type="NCBI Taxonomy" id="398673"/>
    <lineage>
        <taxon>Eukaryota</taxon>
        <taxon>Fungi</taxon>
        <taxon>Dikarya</taxon>
        <taxon>Ascomycota</taxon>
        <taxon>Pezizomycotina</taxon>
        <taxon>Sordariomycetes</taxon>
        <taxon>Hypocreomycetidae</taxon>
        <taxon>Hypocreales</taxon>
        <taxon>Hypocreaceae</taxon>
        <taxon>Trichoderma</taxon>
    </lineage>
</organism>